<dbReference type="PRINTS" id="PR00139">
    <property type="entry name" value="ASNGLNASE"/>
</dbReference>
<evidence type="ECO:0000256" key="1">
    <source>
        <dbReference type="ARBA" id="ARBA00010518"/>
    </source>
</evidence>
<dbReference type="PANTHER" id="PTHR11707">
    <property type="entry name" value="L-ASPARAGINASE"/>
    <property type="match status" value="1"/>
</dbReference>
<dbReference type="PROSITE" id="PS00144">
    <property type="entry name" value="ASN_GLN_ASE_1"/>
    <property type="match status" value="1"/>
</dbReference>
<evidence type="ECO:0000256" key="5">
    <source>
        <dbReference type="PIRSR" id="PIRSR001220-2"/>
    </source>
</evidence>
<dbReference type="PANTHER" id="PTHR11707:SF28">
    <property type="entry name" value="60 KDA LYSOPHOSPHOLIPASE"/>
    <property type="match status" value="1"/>
</dbReference>
<dbReference type="InterPro" id="IPR006033">
    <property type="entry name" value="AsnA_fam"/>
</dbReference>
<dbReference type="InterPro" id="IPR027475">
    <property type="entry name" value="Asparaginase/glutaminase_AS2"/>
</dbReference>
<dbReference type="PIRSF" id="PIRSF500176">
    <property type="entry name" value="L_ASNase"/>
    <property type="match status" value="1"/>
</dbReference>
<dbReference type="Gene3D" id="3.40.50.40">
    <property type="match status" value="1"/>
</dbReference>
<dbReference type="InterPro" id="IPR027473">
    <property type="entry name" value="L-asparaginase_C"/>
</dbReference>
<evidence type="ECO:0000256" key="3">
    <source>
        <dbReference type="ARBA" id="ARBA00022801"/>
    </source>
</evidence>
<evidence type="ECO:0000256" key="7">
    <source>
        <dbReference type="PROSITE-ProRule" id="PRU10100"/>
    </source>
</evidence>
<dbReference type="AlphaFoldDB" id="A0A450TQP9"/>
<protein>
    <recommendedName>
        <fullName evidence="2">asparaginase</fullName>
        <ecNumber evidence="2">3.5.1.1</ecNumber>
    </recommendedName>
</protein>
<evidence type="ECO:0000256" key="6">
    <source>
        <dbReference type="PROSITE-ProRule" id="PRU10099"/>
    </source>
</evidence>
<dbReference type="EMBL" id="CAADFD010000183">
    <property type="protein sequence ID" value="VFJ70307.1"/>
    <property type="molecule type" value="Genomic_DNA"/>
</dbReference>
<dbReference type="InterPro" id="IPR037152">
    <property type="entry name" value="L-asparaginase_N_sf"/>
</dbReference>
<dbReference type="PIRSF" id="PIRSF001220">
    <property type="entry name" value="L-ASNase_gatD"/>
    <property type="match status" value="1"/>
</dbReference>
<feature type="binding site" evidence="5">
    <location>
        <position position="75"/>
    </location>
    <ligand>
        <name>substrate</name>
    </ligand>
</feature>
<evidence type="ECO:0000256" key="4">
    <source>
        <dbReference type="PIRSR" id="PIRSR001220-1"/>
    </source>
</evidence>
<proteinExistence type="inferred from homology"/>
<dbReference type="EC" id="3.5.1.1" evidence="2"/>
<accession>A0A450TQP9</accession>
<feature type="binding site" evidence="5">
    <location>
        <begin position="106"/>
        <end position="107"/>
    </location>
    <ligand>
        <name>substrate</name>
    </ligand>
</feature>
<dbReference type="SMART" id="SM00870">
    <property type="entry name" value="Asparaginase"/>
    <property type="match status" value="1"/>
</dbReference>
<dbReference type="PROSITE" id="PS00917">
    <property type="entry name" value="ASN_GLN_ASE_2"/>
    <property type="match status" value="1"/>
</dbReference>
<feature type="domain" description="Asparaginase/glutaminase C-terminal" evidence="9">
    <location>
        <begin position="235"/>
        <end position="341"/>
    </location>
</feature>
<gene>
    <name evidence="10" type="ORF">BECKFW1821B_GA0114236_11835</name>
</gene>
<dbReference type="InterPro" id="IPR020827">
    <property type="entry name" value="Asparaginase/glutaminase_AS1"/>
</dbReference>
<organism evidence="10">
    <name type="scientific">Candidatus Kentrum sp. FW</name>
    <dbReference type="NCBI Taxonomy" id="2126338"/>
    <lineage>
        <taxon>Bacteria</taxon>
        <taxon>Pseudomonadati</taxon>
        <taxon>Pseudomonadota</taxon>
        <taxon>Gammaproteobacteria</taxon>
        <taxon>Candidatus Kentrum</taxon>
    </lineage>
</organism>
<reference evidence="10" key="1">
    <citation type="submission" date="2019-02" db="EMBL/GenBank/DDBJ databases">
        <authorList>
            <person name="Gruber-Vodicka R. H."/>
            <person name="Seah K. B. B."/>
        </authorList>
    </citation>
    <scope>NUCLEOTIDE SEQUENCE</scope>
    <source>
        <strain evidence="10">BECK_BZ106</strain>
    </source>
</reference>
<evidence type="ECO:0000256" key="2">
    <source>
        <dbReference type="ARBA" id="ARBA00012920"/>
    </source>
</evidence>
<comment type="similarity">
    <text evidence="1">Belongs to the asparaginase 1 family.</text>
</comment>
<name>A0A450TQP9_9GAMM</name>
<dbReference type="SFLD" id="SFLDS00057">
    <property type="entry name" value="Glutaminase/Asparaginase"/>
    <property type="match status" value="1"/>
</dbReference>
<dbReference type="NCBIfam" id="TIGR00519">
    <property type="entry name" value="asnASE_I"/>
    <property type="match status" value="1"/>
</dbReference>
<dbReference type="InterPro" id="IPR006034">
    <property type="entry name" value="Asparaginase/glutaminase-like"/>
</dbReference>
<dbReference type="PROSITE" id="PS51732">
    <property type="entry name" value="ASN_GLN_ASE_3"/>
    <property type="match status" value="1"/>
</dbReference>
<evidence type="ECO:0000259" key="8">
    <source>
        <dbReference type="Pfam" id="PF00710"/>
    </source>
</evidence>
<evidence type="ECO:0000259" key="9">
    <source>
        <dbReference type="Pfam" id="PF17763"/>
    </source>
</evidence>
<dbReference type="SUPFAM" id="SSF53774">
    <property type="entry name" value="Glutaminase/Asparaginase"/>
    <property type="match status" value="1"/>
</dbReference>
<feature type="active site" description="O-isoaspartyl threonine intermediate" evidence="4">
    <location>
        <position position="18"/>
    </location>
</feature>
<dbReference type="GO" id="GO:0009066">
    <property type="term" value="P:aspartate family amino acid metabolic process"/>
    <property type="evidence" value="ECO:0007669"/>
    <property type="project" value="UniProtKB-ARBA"/>
</dbReference>
<feature type="active site" evidence="6">
    <location>
        <position position="18"/>
    </location>
</feature>
<dbReference type="InterPro" id="IPR040919">
    <property type="entry name" value="Asparaginase_C"/>
</dbReference>
<dbReference type="InterPro" id="IPR041725">
    <property type="entry name" value="L-asparaginase_I"/>
</dbReference>
<dbReference type="Gene3D" id="3.40.50.1170">
    <property type="entry name" value="L-asparaginase, N-terminal domain"/>
    <property type="match status" value="1"/>
</dbReference>
<dbReference type="GO" id="GO:0004067">
    <property type="term" value="F:asparaginase activity"/>
    <property type="evidence" value="ECO:0007669"/>
    <property type="project" value="UniProtKB-UniRule"/>
</dbReference>
<feature type="active site" evidence="7">
    <location>
        <position position="106"/>
    </location>
</feature>
<dbReference type="FunFam" id="3.40.50.40:FF:000001">
    <property type="entry name" value="L-asparaginase 1"/>
    <property type="match status" value="1"/>
</dbReference>
<keyword evidence="3" id="KW-0378">Hydrolase</keyword>
<evidence type="ECO:0000313" key="10">
    <source>
        <dbReference type="EMBL" id="VFJ70307.1"/>
    </source>
</evidence>
<dbReference type="Pfam" id="PF00710">
    <property type="entry name" value="Asparaginase"/>
    <property type="match status" value="1"/>
</dbReference>
<sequence length="516" mass="56636">MTTDSYTDGVLIIYTGGTIGSVRSDPKDPMSPLVPGEMEDILNSLPGYMARDEKIALGDKAIRLSAVALKKPIDSSNISAEDWKEMAELIKKYYEKYEGFVLTHGTDTMAYTGSALAFMLENLAKPVIITGSQLPIGETRSDAVQNVVTAIEFAAAHSLGRSVVPEVCVLFHNELFRGCRLRKVSASGYRGFDSPNLLPLGNAGEHITVRAELTRRVQTESARLSVAMDLDMDIMSLEIFPGIKPEVLRAIFDTEGLKGVVLKTFGTGNAPTTPEFLKEIEYGVKEKDLLIVNVTQCLQGEVEQGNYEVSAGLLTVGVISGLDMTPEAALTKMAMVLGKKLKGGRRDEADMMQLNLRGEQRASIYNIHFRPQDTKSNEAIWPVTLQDDAGPMVLEQDGDVFQGHMQGNAPYKEKKLEQAFLRLLGLKSTDGRRGRLDFKVYLDEPDANEKSPEEGPTYLGTVSKRFTSDTDNVILDITRSAEQLIDMGRNLELTLVPLGGSDIKIQNAHIALITRD</sequence>
<feature type="domain" description="L-asparaginase N-terminal" evidence="8">
    <location>
        <begin position="10"/>
        <end position="212"/>
    </location>
</feature>
<dbReference type="CDD" id="cd08963">
    <property type="entry name" value="L-asparaginase_I"/>
    <property type="match status" value="1"/>
</dbReference>
<dbReference type="InterPro" id="IPR036152">
    <property type="entry name" value="Asp/glu_Ase-like_sf"/>
</dbReference>
<dbReference type="Pfam" id="PF17763">
    <property type="entry name" value="Asparaginase_C"/>
    <property type="match status" value="1"/>
</dbReference>
<dbReference type="InterPro" id="IPR027474">
    <property type="entry name" value="L-asparaginase_N"/>
</dbReference>